<protein>
    <submittedName>
        <fullName evidence="5">DegT/DnrJ/EryC1/StrS aminotransferase</fullName>
    </submittedName>
    <submittedName>
        <fullName evidence="6">DegT/DnrJ/EryC1/StrS family aminotransferase</fullName>
    </submittedName>
</protein>
<keyword evidence="5" id="KW-0808">Transferase</keyword>
<evidence type="ECO:0000256" key="2">
    <source>
        <dbReference type="PIRSR" id="PIRSR000390-1"/>
    </source>
</evidence>
<reference evidence="6 8" key="1">
    <citation type="journal article" date="2009" name="Int. J. Syst. Evol. Microbiol.">
        <title>Janibacter hoylei sp. nov., Bacillus isronensis sp. nov. and Bacillus aryabhattai sp. nov., isolated from cryotubes used for collecting air from the upper atmosphere.</title>
        <authorList>
            <person name="Shivaji S."/>
            <person name="Chaturvedi P."/>
            <person name="Begum Z."/>
            <person name="Pindi P.K."/>
            <person name="Manorama R."/>
            <person name="Padmanaban D.A."/>
            <person name="Shouche Y.S."/>
            <person name="Pawar S."/>
            <person name="Vaishampayan P."/>
            <person name="Dutt C.B."/>
            <person name="Datta G.N."/>
            <person name="Manchanda R.K."/>
            <person name="Rao U.R."/>
            <person name="Bhargava P.M."/>
            <person name="Narlikar J.V."/>
        </authorList>
    </citation>
    <scope>NUCLEOTIDE SEQUENCE [LARGE SCALE GENOMIC DNA]</scope>
    <source>
        <strain evidence="6 8">PVAS-1</strain>
    </source>
</reference>
<dbReference type="Proteomes" id="UP000004474">
    <property type="component" value="Unassembled WGS sequence"/>
</dbReference>
<feature type="active site" description="Proton acceptor" evidence="2">
    <location>
        <position position="190"/>
    </location>
</feature>
<reference evidence="6" key="3">
    <citation type="submission" date="2017-11" db="EMBL/GenBank/DDBJ databases">
        <authorList>
            <person name="Seuylemezian A."/>
            <person name="Cooper K."/>
            <person name="Vaishampayan P."/>
        </authorList>
    </citation>
    <scope>NUCLEOTIDE SEQUENCE</scope>
    <source>
        <strain evidence="6">PVAS-1</strain>
    </source>
</reference>
<dbReference type="OrthoDB" id="9804264at2"/>
<dbReference type="EMBL" id="PIPF01000004">
    <property type="protein sequence ID" value="RWU84465.1"/>
    <property type="molecule type" value="Genomic_DNA"/>
</dbReference>
<comment type="similarity">
    <text evidence="4">Belongs to the DegT/DnrJ/EryC1 family.</text>
</comment>
<dbReference type="GO" id="GO:0030170">
    <property type="term" value="F:pyridoxal phosphate binding"/>
    <property type="evidence" value="ECO:0007669"/>
    <property type="project" value="TreeGrafter"/>
</dbReference>
<feature type="modified residue" description="N6-(pyridoxal phosphate)lysine" evidence="3">
    <location>
        <position position="190"/>
    </location>
</feature>
<comment type="cofactor">
    <cofactor evidence="1">
        <name>pyridoxal 5'-phosphate</name>
        <dbReference type="ChEBI" id="CHEBI:597326"/>
    </cofactor>
</comment>
<organism evidence="5 7">
    <name type="scientific">Janibacter hoylei PVAS-1</name>
    <dbReference type="NCBI Taxonomy" id="1210046"/>
    <lineage>
        <taxon>Bacteria</taxon>
        <taxon>Bacillati</taxon>
        <taxon>Actinomycetota</taxon>
        <taxon>Actinomycetes</taxon>
        <taxon>Micrococcales</taxon>
        <taxon>Intrasporangiaceae</taxon>
        <taxon>Janibacter</taxon>
    </lineage>
</organism>
<evidence type="ECO:0000256" key="1">
    <source>
        <dbReference type="ARBA" id="ARBA00001933"/>
    </source>
</evidence>
<proteinExistence type="inferred from homology"/>
<keyword evidence="5" id="KW-0032">Aminotransferase</keyword>
<dbReference type="GO" id="GO:0000271">
    <property type="term" value="P:polysaccharide biosynthetic process"/>
    <property type="evidence" value="ECO:0007669"/>
    <property type="project" value="TreeGrafter"/>
</dbReference>
<evidence type="ECO:0000313" key="5">
    <source>
        <dbReference type="EMBL" id="EKA61346.1"/>
    </source>
</evidence>
<evidence type="ECO:0000313" key="7">
    <source>
        <dbReference type="Proteomes" id="UP000004474"/>
    </source>
</evidence>
<sequence>MSERILMSQALIGAAEERYVLDALRSGWVAPLGPHVDAFEREIAERVGVGHALALSSGTAALHLALIHLGARPGTKVVLSSMTFAATANAVVYTGAEPVFVDSQSSDGNVDAELMLDAVRALQAEGETVVAAIPVDLFGRPCDYGVLEQSLADLGVPLLEDAAESLGASLDARAAGSFGRAAALSFNGNKIMTTSGGGMLLSDDAELIDHARKLSTQSREPVAWYEHTEIGYNYRLSNVLAALGRGQLERLDQMIARRREIRDRYATAFADLPLRFLGRDDAGRDDAGDNYWLTTVVLDFPFPEVRRRGLEGTGDETPADKIVSAMSDQHIEVRHLWKPMHLQPVFSDARSFTTGVSEDLFTRGVTLPSGPALSDSDIDHVADSLHRNLAQ</sequence>
<dbReference type="Pfam" id="PF01041">
    <property type="entry name" value="DegT_DnrJ_EryC1"/>
    <property type="match status" value="1"/>
</dbReference>
<keyword evidence="3 4" id="KW-0663">Pyridoxal phosphate</keyword>
<dbReference type="eggNOG" id="COG0399">
    <property type="taxonomic scope" value="Bacteria"/>
</dbReference>
<dbReference type="SUPFAM" id="SSF53383">
    <property type="entry name" value="PLP-dependent transferases"/>
    <property type="match status" value="1"/>
</dbReference>
<dbReference type="InterPro" id="IPR015422">
    <property type="entry name" value="PyrdxlP-dep_Trfase_small"/>
</dbReference>
<evidence type="ECO:0000256" key="3">
    <source>
        <dbReference type="PIRSR" id="PIRSR000390-2"/>
    </source>
</evidence>
<name>K1E2Y2_9MICO</name>
<dbReference type="CDD" id="cd00616">
    <property type="entry name" value="AHBA_syn"/>
    <property type="match status" value="1"/>
</dbReference>
<dbReference type="InterPro" id="IPR015424">
    <property type="entry name" value="PyrdxlP-dep_Trfase"/>
</dbReference>
<dbReference type="GO" id="GO:0008483">
    <property type="term" value="F:transaminase activity"/>
    <property type="evidence" value="ECO:0007669"/>
    <property type="project" value="UniProtKB-KW"/>
</dbReference>
<comment type="caution">
    <text evidence="5">The sequence shown here is derived from an EMBL/GenBank/DDBJ whole genome shotgun (WGS) entry which is preliminary data.</text>
</comment>
<dbReference type="EMBL" id="ALWX01000032">
    <property type="protein sequence ID" value="EKA61346.1"/>
    <property type="molecule type" value="Genomic_DNA"/>
</dbReference>
<dbReference type="RefSeq" id="WP_007926925.1">
    <property type="nucleotide sequence ID" value="NZ_ALWX01000032.1"/>
</dbReference>
<dbReference type="PIRSF" id="PIRSF000390">
    <property type="entry name" value="PLP_StrS"/>
    <property type="match status" value="1"/>
</dbReference>
<keyword evidence="8" id="KW-1185">Reference proteome</keyword>
<dbReference type="Proteomes" id="UP000288711">
    <property type="component" value="Unassembled WGS sequence"/>
</dbReference>
<gene>
    <name evidence="5" type="ORF">B277_08030</name>
    <name evidence="6" type="ORF">CWN80_04780</name>
</gene>
<accession>K1E2Y2</accession>
<dbReference type="PATRIC" id="fig|1210046.3.peg.1541"/>
<dbReference type="AlphaFoldDB" id="K1E2Y2"/>
<dbReference type="Gene3D" id="3.90.1150.10">
    <property type="entry name" value="Aspartate Aminotransferase, domain 1"/>
    <property type="match status" value="1"/>
</dbReference>
<dbReference type="PANTHER" id="PTHR30244:SF34">
    <property type="entry name" value="DTDP-4-AMINO-4,6-DIDEOXYGALACTOSE TRANSAMINASE"/>
    <property type="match status" value="1"/>
</dbReference>
<dbReference type="InterPro" id="IPR000653">
    <property type="entry name" value="DegT/StrS_aminotransferase"/>
</dbReference>
<dbReference type="InterPro" id="IPR015421">
    <property type="entry name" value="PyrdxlP-dep_Trfase_major"/>
</dbReference>
<reference evidence="5 7" key="2">
    <citation type="journal article" date="2012" name="J. Bacteriol.">
        <title>Genome Sequence of Janibacter hoylei MTCC8307, Isolated from the Stratospheric Air.</title>
        <authorList>
            <person name="Pawar S.P."/>
            <person name="Dhotre D.P."/>
            <person name="Shetty S.A."/>
            <person name="Chowdhury S.P."/>
            <person name="Chaudhari B.L."/>
            <person name="Shouche Y.S."/>
        </authorList>
    </citation>
    <scope>NUCLEOTIDE SEQUENCE [LARGE SCALE GENOMIC DNA]</scope>
    <source>
        <strain evidence="5 7">PVAS-1</strain>
    </source>
</reference>
<evidence type="ECO:0000313" key="8">
    <source>
        <dbReference type="Proteomes" id="UP000288711"/>
    </source>
</evidence>
<evidence type="ECO:0000256" key="4">
    <source>
        <dbReference type="RuleBase" id="RU004508"/>
    </source>
</evidence>
<dbReference type="PANTHER" id="PTHR30244">
    <property type="entry name" value="TRANSAMINASE"/>
    <property type="match status" value="1"/>
</dbReference>
<evidence type="ECO:0000313" key="6">
    <source>
        <dbReference type="EMBL" id="RWU84465.1"/>
    </source>
</evidence>
<dbReference type="Gene3D" id="3.40.640.10">
    <property type="entry name" value="Type I PLP-dependent aspartate aminotransferase-like (Major domain)"/>
    <property type="match status" value="1"/>
</dbReference>
<dbReference type="STRING" id="1210046.B277_08030"/>